<accession>A0A9N9Q047</accession>
<comment type="caution">
    <text evidence="2">The sequence shown here is derived from an EMBL/GenBank/DDBJ whole genome shotgun (WGS) entry which is preliminary data.</text>
</comment>
<feature type="compositionally biased region" description="Polar residues" evidence="1">
    <location>
        <begin position="67"/>
        <end position="80"/>
    </location>
</feature>
<proteinExistence type="predicted"/>
<dbReference type="Proteomes" id="UP000696280">
    <property type="component" value="Unassembled WGS sequence"/>
</dbReference>
<gene>
    <name evidence="2" type="ORF">HYFRA_00005133</name>
</gene>
<evidence type="ECO:0000313" key="3">
    <source>
        <dbReference type="Proteomes" id="UP000696280"/>
    </source>
</evidence>
<name>A0A9N9Q047_9HELO</name>
<dbReference type="AlphaFoldDB" id="A0A9N9Q047"/>
<keyword evidence="3" id="KW-1185">Reference proteome</keyword>
<organism evidence="2 3">
    <name type="scientific">Hymenoscyphus fraxineus</name>
    <dbReference type="NCBI Taxonomy" id="746836"/>
    <lineage>
        <taxon>Eukaryota</taxon>
        <taxon>Fungi</taxon>
        <taxon>Dikarya</taxon>
        <taxon>Ascomycota</taxon>
        <taxon>Pezizomycotina</taxon>
        <taxon>Leotiomycetes</taxon>
        <taxon>Helotiales</taxon>
        <taxon>Helotiaceae</taxon>
        <taxon>Hymenoscyphus</taxon>
    </lineage>
</organism>
<evidence type="ECO:0000313" key="2">
    <source>
        <dbReference type="EMBL" id="CAG8962090.1"/>
    </source>
</evidence>
<dbReference type="EMBL" id="CAJVRL010000127">
    <property type="protein sequence ID" value="CAG8962090.1"/>
    <property type="molecule type" value="Genomic_DNA"/>
</dbReference>
<feature type="region of interest" description="Disordered" evidence="1">
    <location>
        <begin position="67"/>
        <end position="95"/>
    </location>
</feature>
<sequence length="95" mass="10469">MQINIARQSDGTGVGDFCRSLTGDDGVKVNVSTSATSQRAPVLVCYRHDRGGREWMWPMWQMRCSQPSWSKAGSSSLSNKPPSPGSHIISHLYTE</sequence>
<reference evidence="2" key="1">
    <citation type="submission" date="2021-07" db="EMBL/GenBank/DDBJ databases">
        <authorList>
            <person name="Durling M."/>
        </authorList>
    </citation>
    <scope>NUCLEOTIDE SEQUENCE</scope>
</reference>
<evidence type="ECO:0000256" key="1">
    <source>
        <dbReference type="SAM" id="MobiDB-lite"/>
    </source>
</evidence>
<protein>
    <submittedName>
        <fullName evidence="2">Uncharacterized protein</fullName>
    </submittedName>
</protein>